<protein>
    <recommendedName>
        <fullName evidence="5">Armadillo repeat containing 7</fullName>
    </recommendedName>
</protein>
<dbReference type="Proteomes" id="UP000007754">
    <property type="component" value="Chromosome 18"/>
</dbReference>
<proteinExistence type="predicted"/>
<dbReference type="InterPro" id="IPR000225">
    <property type="entry name" value="Armadillo"/>
</dbReference>
<dbReference type="InParanoid" id="H0ZEI8"/>
<dbReference type="InterPro" id="IPR011989">
    <property type="entry name" value="ARM-like"/>
</dbReference>
<keyword evidence="4" id="KW-1185">Reference proteome</keyword>
<dbReference type="Gene3D" id="1.25.10.10">
    <property type="entry name" value="Leucine-rich Repeat Variant"/>
    <property type="match status" value="1"/>
</dbReference>
<gene>
    <name evidence="3" type="primary">ARMC7</name>
</gene>
<organism evidence="3 4">
    <name type="scientific">Taeniopygia guttata</name>
    <name type="common">Zebra finch</name>
    <name type="synonym">Poephila guttata</name>
    <dbReference type="NCBI Taxonomy" id="59729"/>
    <lineage>
        <taxon>Eukaryota</taxon>
        <taxon>Metazoa</taxon>
        <taxon>Chordata</taxon>
        <taxon>Craniata</taxon>
        <taxon>Vertebrata</taxon>
        <taxon>Euteleostomi</taxon>
        <taxon>Archelosauria</taxon>
        <taxon>Archosauria</taxon>
        <taxon>Dinosauria</taxon>
        <taxon>Saurischia</taxon>
        <taxon>Theropoda</taxon>
        <taxon>Coelurosauria</taxon>
        <taxon>Aves</taxon>
        <taxon>Neognathae</taxon>
        <taxon>Neoaves</taxon>
        <taxon>Telluraves</taxon>
        <taxon>Australaves</taxon>
        <taxon>Passeriformes</taxon>
        <taxon>Passeroidea</taxon>
        <taxon>Estrildidae</taxon>
        <taxon>Estrildinae</taxon>
        <taxon>Taeniopygia</taxon>
    </lineage>
</organism>
<dbReference type="Ensembl" id="ENSTGUT00000009097.2">
    <property type="protein sequence ID" value="ENSTGUP00000009000.2"/>
    <property type="gene ID" value="ENSTGUG00000008742.2"/>
</dbReference>
<dbReference type="SMART" id="SM00185">
    <property type="entry name" value="ARM"/>
    <property type="match status" value="2"/>
</dbReference>
<dbReference type="AlphaFoldDB" id="H0ZEI8"/>
<accession>H0ZEI8</accession>
<dbReference type="PANTHER" id="PTHR46263:SF1">
    <property type="entry name" value="ARMADILLO REPEAT-CONTAINING PROTEIN 7"/>
    <property type="match status" value="1"/>
</dbReference>
<evidence type="ECO:0000313" key="3">
    <source>
        <dbReference type="Ensembl" id="ENSTGUP00000009000.2"/>
    </source>
</evidence>
<dbReference type="InterPro" id="IPR016024">
    <property type="entry name" value="ARM-type_fold"/>
</dbReference>
<dbReference type="PANTHER" id="PTHR46263">
    <property type="entry name" value="ARMADILLO REPEAT-CONTAINING PROTEIN 7"/>
    <property type="match status" value="1"/>
</dbReference>
<evidence type="ECO:0000256" key="2">
    <source>
        <dbReference type="SAM" id="MobiDB-lite"/>
    </source>
</evidence>
<reference evidence="3" key="2">
    <citation type="submission" date="2025-08" db="UniProtKB">
        <authorList>
            <consortium name="Ensembl"/>
        </authorList>
    </citation>
    <scope>IDENTIFICATION</scope>
</reference>
<dbReference type="GeneTree" id="ENSGT00940000164193"/>
<sequence length="307" mass="33059">MHLEREPDAEQSPHLPLRREPPPRPQNGGGLRGAGTALSRPQNGGGLRGAGTALSRPQNGGGLRGAGTALSRPQNGGGLRGAGTALSRPHNGGGRAALAALRRAFHLHSSEHPVRGNGQPVRCLPMELGRLEYLQALVTEFQVTDSTEAKEQVLANLANFAYDPSNYEYLRQLQVLDLFLDMLTEDNESLVEFAMGGLCNLCLDKTNKEYILEANGVEPIINCLSSSNEETVVSAVTTLMFLTTPRSRAQTTALPVVECMLRFSLSANTRLSNLASIFLQDYCSPPQVEEARNLSKHTAVGIPLPKD</sequence>
<dbReference type="STRING" id="59729.ENSTGUP00000009000"/>
<feature type="region of interest" description="Disordered" evidence="2">
    <location>
        <begin position="1"/>
        <end position="93"/>
    </location>
</feature>
<evidence type="ECO:0000256" key="1">
    <source>
        <dbReference type="PROSITE-ProRule" id="PRU00259"/>
    </source>
</evidence>
<reference evidence="3 4" key="1">
    <citation type="journal article" date="2010" name="Nature">
        <title>The genome of a songbird.</title>
        <authorList>
            <person name="Warren W.C."/>
            <person name="Clayton D.F."/>
            <person name="Ellegren H."/>
            <person name="Arnold A.P."/>
            <person name="Hillier L.W."/>
            <person name="Kunstner A."/>
            <person name="Searle S."/>
            <person name="White S."/>
            <person name="Vilella A.J."/>
            <person name="Fairley S."/>
            <person name="Heger A."/>
            <person name="Kong L."/>
            <person name="Ponting C.P."/>
            <person name="Jarvis E.D."/>
            <person name="Mello C.V."/>
            <person name="Minx P."/>
            <person name="Lovell P."/>
            <person name="Velho T.A."/>
            <person name="Ferris M."/>
            <person name="Balakrishnan C.N."/>
            <person name="Sinha S."/>
            <person name="Blatti C."/>
            <person name="London S.E."/>
            <person name="Li Y."/>
            <person name="Lin Y.C."/>
            <person name="George J."/>
            <person name="Sweedler J."/>
            <person name="Southey B."/>
            <person name="Gunaratne P."/>
            <person name="Watson M."/>
            <person name="Nam K."/>
            <person name="Backstrom N."/>
            <person name="Smeds L."/>
            <person name="Nabholz B."/>
            <person name="Itoh Y."/>
            <person name="Whitney O."/>
            <person name="Pfenning A.R."/>
            <person name="Howard J."/>
            <person name="Volker M."/>
            <person name="Skinner B.M."/>
            <person name="Griffin D.K."/>
            <person name="Ye L."/>
            <person name="McLaren W.M."/>
            <person name="Flicek P."/>
            <person name="Quesada V."/>
            <person name="Velasco G."/>
            <person name="Lopez-Otin C."/>
            <person name="Puente X.S."/>
            <person name="Olender T."/>
            <person name="Lancet D."/>
            <person name="Smit A.F."/>
            <person name="Hubley R."/>
            <person name="Konkel M.K."/>
            <person name="Walker J.A."/>
            <person name="Batzer M.A."/>
            <person name="Gu W."/>
            <person name="Pollock D.D."/>
            <person name="Chen L."/>
            <person name="Cheng Z."/>
            <person name="Eichler E.E."/>
            <person name="Stapley J."/>
            <person name="Slate J."/>
            <person name="Ekblom R."/>
            <person name="Birkhead T."/>
            <person name="Burke T."/>
            <person name="Burt D."/>
            <person name="Scharff C."/>
            <person name="Adam I."/>
            <person name="Richard H."/>
            <person name="Sultan M."/>
            <person name="Soldatov A."/>
            <person name="Lehrach H."/>
            <person name="Edwards S.V."/>
            <person name="Yang S.P."/>
            <person name="Li X."/>
            <person name="Graves T."/>
            <person name="Fulton L."/>
            <person name="Nelson J."/>
            <person name="Chinwalla A."/>
            <person name="Hou S."/>
            <person name="Mardis E.R."/>
            <person name="Wilson R.K."/>
        </authorList>
    </citation>
    <scope>NUCLEOTIDE SEQUENCE [LARGE SCALE GENOMIC DNA]</scope>
</reference>
<name>H0ZEI8_TAEGU</name>
<evidence type="ECO:0008006" key="5">
    <source>
        <dbReference type="Google" id="ProtNLM"/>
    </source>
</evidence>
<dbReference type="SUPFAM" id="SSF48371">
    <property type="entry name" value="ARM repeat"/>
    <property type="match status" value="1"/>
</dbReference>
<reference evidence="3" key="3">
    <citation type="submission" date="2025-09" db="UniProtKB">
        <authorList>
            <consortium name="Ensembl"/>
        </authorList>
    </citation>
    <scope>IDENTIFICATION</scope>
</reference>
<feature type="repeat" description="ARM" evidence="1">
    <location>
        <begin position="174"/>
        <end position="216"/>
    </location>
</feature>
<evidence type="ECO:0000313" key="4">
    <source>
        <dbReference type="Proteomes" id="UP000007754"/>
    </source>
</evidence>
<dbReference type="PROSITE" id="PS50176">
    <property type="entry name" value="ARM_REPEAT"/>
    <property type="match status" value="1"/>
</dbReference>
<dbReference type="InterPro" id="IPR042462">
    <property type="entry name" value="ARMC7"/>
</dbReference>
<dbReference type="HOGENOM" id="CLU_099221_1_0_1"/>
<dbReference type="Pfam" id="PF00514">
    <property type="entry name" value="Arm"/>
    <property type="match status" value="1"/>
</dbReference>